<dbReference type="Pfam" id="PF10112">
    <property type="entry name" value="Halogen_Hydrol"/>
    <property type="match status" value="1"/>
</dbReference>
<dbReference type="Proteomes" id="UP000260649">
    <property type="component" value="Unassembled WGS sequence"/>
</dbReference>
<dbReference type="EMBL" id="QQRQ01000013">
    <property type="protein sequence ID" value="RFT06292.1"/>
    <property type="molecule type" value="Genomic_DNA"/>
</dbReference>
<name>A0A3E2B2M9_9FIRM</name>
<keyword evidence="4" id="KW-1185">Reference proteome</keyword>
<evidence type="ECO:0000256" key="2">
    <source>
        <dbReference type="SAM" id="Phobius"/>
    </source>
</evidence>
<feature type="transmembrane region" description="Helical" evidence="2">
    <location>
        <begin position="12"/>
        <end position="29"/>
    </location>
</feature>
<comment type="caution">
    <text evidence="3">The sequence shown here is derived from an EMBL/GenBank/DDBJ whole genome shotgun (WGS) entry which is preliminary data.</text>
</comment>
<sequence length="239" mass="26667">MAKFKKRPVIPIYAIALVWVIFTLVHPLYRVSDYVTVILLSAVVFIVAKGIFPTISYEMPDPQPQAAPSASEEEPPAQDAAQEAQEEAPSSTGDPKIDALIQEKDRALQEMRRLNDAIEDEIISRRIDQLEDTTGKIIDQVVAHPEKLSQIRTFMNYYLPTTLKILNAYDRMGAAGVSGENIDSTMQRIETMMDTIVMAFHKQLDALFRDDAMDIASDITVMENLLAQEGLGGARPDQD</sequence>
<evidence type="ECO:0000313" key="4">
    <source>
        <dbReference type="Proteomes" id="UP000260649"/>
    </source>
</evidence>
<organism evidence="3 4">
    <name type="scientific">Evtepia gabavorous</name>
    <dbReference type="NCBI Taxonomy" id="2211183"/>
    <lineage>
        <taxon>Bacteria</taxon>
        <taxon>Bacillati</taxon>
        <taxon>Bacillota</taxon>
        <taxon>Clostridia</taxon>
        <taxon>Eubacteriales</taxon>
        <taxon>Evtepia</taxon>
    </lineage>
</organism>
<feature type="region of interest" description="Disordered" evidence="1">
    <location>
        <begin position="61"/>
        <end position="97"/>
    </location>
</feature>
<evidence type="ECO:0000313" key="3">
    <source>
        <dbReference type="EMBL" id="RFT06292.1"/>
    </source>
</evidence>
<dbReference type="OrthoDB" id="9782052at2"/>
<dbReference type="GeneID" id="97995728"/>
<gene>
    <name evidence="3" type="ORF">DV520_08290</name>
</gene>
<keyword evidence="2" id="KW-1133">Transmembrane helix</keyword>
<feature type="transmembrane region" description="Helical" evidence="2">
    <location>
        <begin position="35"/>
        <end position="52"/>
    </location>
</feature>
<evidence type="ECO:0000256" key="1">
    <source>
        <dbReference type="SAM" id="MobiDB-lite"/>
    </source>
</evidence>
<proteinExistence type="predicted"/>
<protein>
    <recommendedName>
        <fullName evidence="5">5-bromo-4-chloroindolyl phosphate hydrolysis protein</fullName>
    </recommendedName>
</protein>
<reference evidence="3 4" key="1">
    <citation type="submission" date="2018-07" db="EMBL/GenBank/DDBJ databases">
        <title>GABA Modulating Bacteria of the Human Gut Microbiota.</title>
        <authorList>
            <person name="Strandwitz P."/>
            <person name="Kim K.H."/>
            <person name="Terekhova D."/>
            <person name="Liu J.K."/>
            <person name="Sharma A."/>
            <person name="Levering J."/>
            <person name="Mcdonald D."/>
            <person name="Dietrich D."/>
            <person name="Ramadhar T.R."/>
            <person name="Lekbua A."/>
            <person name="Mroue N."/>
            <person name="Liston C."/>
            <person name="Stewart E.J."/>
            <person name="Dubin M.J."/>
            <person name="Zengler K."/>
            <person name="Knight R."/>
            <person name="Gilbert J.A."/>
            <person name="Clardy J."/>
            <person name="Lewis K."/>
        </authorList>
    </citation>
    <scope>NUCLEOTIDE SEQUENCE [LARGE SCALE GENOMIC DNA]</scope>
    <source>
        <strain evidence="3 4">KLE1738</strain>
    </source>
</reference>
<dbReference type="AlphaFoldDB" id="A0A3E2B2M9"/>
<keyword evidence="2" id="KW-0812">Transmembrane</keyword>
<accession>A0A3E2B2M9</accession>
<keyword evidence="2" id="KW-0472">Membrane</keyword>
<feature type="compositionally biased region" description="Low complexity" evidence="1">
    <location>
        <begin position="77"/>
        <end position="91"/>
    </location>
</feature>
<dbReference type="InterPro" id="IPR018770">
    <property type="entry name" value="ChloroindolylP_hydrolase"/>
</dbReference>
<dbReference type="RefSeq" id="WP_021920548.1">
    <property type="nucleotide sequence ID" value="NZ_CAKXKJ010000005.1"/>
</dbReference>
<evidence type="ECO:0008006" key="5">
    <source>
        <dbReference type="Google" id="ProtNLM"/>
    </source>
</evidence>